<organism evidence="1 2">
    <name type="scientific">Cetraspora pellucida</name>
    <dbReference type="NCBI Taxonomy" id="1433469"/>
    <lineage>
        <taxon>Eukaryota</taxon>
        <taxon>Fungi</taxon>
        <taxon>Fungi incertae sedis</taxon>
        <taxon>Mucoromycota</taxon>
        <taxon>Glomeromycotina</taxon>
        <taxon>Glomeromycetes</taxon>
        <taxon>Diversisporales</taxon>
        <taxon>Gigasporaceae</taxon>
        <taxon>Cetraspora</taxon>
    </lineage>
</organism>
<proteinExistence type="predicted"/>
<dbReference type="Proteomes" id="UP000789759">
    <property type="component" value="Unassembled WGS sequence"/>
</dbReference>
<evidence type="ECO:0000313" key="1">
    <source>
        <dbReference type="EMBL" id="CAG8683017.1"/>
    </source>
</evidence>
<dbReference type="AlphaFoldDB" id="A0A9N9EPA5"/>
<evidence type="ECO:0000313" key="2">
    <source>
        <dbReference type="Proteomes" id="UP000789759"/>
    </source>
</evidence>
<reference evidence="1" key="1">
    <citation type="submission" date="2021-06" db="EMBL/GenBank/DDBJ databases">
        <authorList>
            <person name="Kallberg Y."/>
            <person name="Tangrot J."/>
            <person name="Rosling A."/>
        </authorList>
    </citation>
    <scope>NUCLEOTIDE SEQUENCE</scope>
    <source>
        <strain evidence="1">FL966</strain>
    </source>
</reference>
<protein>
    <submittedName>
        <fullName evidence="1">7442_t:CDS:1</fullName>
    </submittedName>
</protein>
<feature type="non-terminal residue" evidence="1">
    <location>
        <position position="57"/>
    </location>
</feature>
<keyword evidence="2" id="KW-1185">Reference proteome</keyword>
<dbReference type="EMBL" id="CAJVQA010009268">
    <property type="protein sequence ID" value="CAG8683017.1"/>
    <property type="molecule type" value="Genomic_DNA"/>
</dbReference>
<accession>A0A9N9EPA5</accession>
<sequence length="57" mass="6488">VLDLYKRTSSEIEKIRASGHALILCSRNSCLKPESSLQEKSVIIQPYLVLEKSFHID</sequence>
<name>A0A9N9EPA5_9GLOM</name>
<gene>
    <name evidence="1" type="ORF">CPELLU_LOCUS10904</name>
</gene>
<comment type="caution">
    <text evidence="1">The sequence shown here is derived from an EMBL/GenBank/DDBJ whole genome shotgun (WGS) entry which is preliminary data.</text>
</comment>